<evidence type="ECO:0000313" key="2">
    <source>
        <dbReference type="EMBL" id="AGT08410.1"/>
    </source>
</evidence>
<dbReference type="EMBL" id="CP006650">
    <property type="protein sequence ID" value="AGT08410.1"/>
    <property type="molecule type" value="Genomic_DNA"/>
</dbReference>
<dbReference type="AlphaFoldDB" id="S5XY80"/>
<evidence type="ECO:0000256" key="1">
    <source>
        <dbReference type="SAM" id="SignalP"/>
    </source>
</evidence>
<name>S5XY80_PARAH</name>
<sequence length="249" mass="26606">MSSRAPLIRPLGLAVALCLGAPALAAEPGTSAPNEALRVALPPGPPEPVGVEARAYTEDGIAPAFARDLAKALGRKLQSVPVSEAHLRLSHGASEGLATGYRSGLSVAMRSDTDIRSWDQIKGRTVCFTETNSAARQVILDRGAVPMPQRAPALSLVKLRTGDCDAALHEAVLLDRLFALPDWQKFSASLPPLDARPLVLTAITPEVTPQLSEALTKVSSDKAWQARTEKWARNVAFEVWLEQDAPDCH</sequence>
<protein>
    <recommendedName>
        <fullName evidence="4">Solute-binding protein family 3/N-terminal domain-containing protein</fullName>
    </recommendedName>
</protein>
<keyword evidence="3" id="KW-1185">Reference proteome</keyword>
<dbReference type="STRING" id="1367847.JCM7686_1309"/>
<dbReference type="HOGENOM" id="CLU_019602_6_0_5"/>
<dbReference type="Proteomes" id="UP000015480">
    <property type="component" value="Chromosome"/>
</dbReference>
<feature type="signal peptide" evidence="1">
    <location>
        <begin position="1"/>
        <end position="25"/>
    </location>
</feature>
<dbReference type="PATRIC" id="fig|1367847.3.peg.1277"/>
<dbReference type="RefSeq" id="WP_020950048.1">
    <property type="nucleotide sequence ID" value="NC_022041.1"/>
</dbReference>
<keyword evidence="1" id="KW-0732">Signal</keyword>
<evidence type="ECO:0000313" key="3">
    <source>
        <dbReference type="Proteomes" id="UP000015480"/>
    </source>
</evidence>
<reference evidence="2 3" key="1">
    <citation type="journal article" date="2014" name="BMC Genomics">
        <title>Architecture and functions of a multipartite genome of the methylotrophic bacterium Paracoccus aminophilus JCM 7686, containing primary and secondary chromids.</title>
        <authorList>
            <person name="Dziewit L."/>
            <person name="Czarnecki J."/>
            <person name="Wibberg D."/>
            <person name="Radlinska M."/>
            <person name="Mrozek P."/>
            <person name="Szymczak M."/>
            <person name="Schluter A."/>
            <person name="Puhler A."/>
            <person name="Bartosik D."/>
        </authorList>
    </citation>
    <scope>NUCLEOTIDE SEQUENCE [LARGE SCALE GENOMIC DNA]</scope>
    <source>
        <strain evidence="2">JCM 7686</strain>
    </source>
</reference>
<accession>S5XY80</accession>
<organism evidence="2 3">
    <name type="scientific">Paracoccus aminophilus JCM 7686</name>
    <dbReference type="NCBI Taxonomy" id="1367847"/>
    <lineage>
        <taxon>Bacteria</taxon>
        <taxon>Pseudomonadati</taxon>
        <taxon>Pseudomonadota</taxon>
        <taxon>Alphaproteobacteria</taxon>
        <taxon>Rhodobacterales</taxon>
        <taxon>Paracoccaceae</taxon>
        <taxon>Paracoccus</taxon>
    </lineage>
</organism>
<proteinExistence type="predicted"/>
<evidence type="ECO:0008006" key="4">
    <source>
        <dbReference type="Google" id="ProtNLM"/>
    </source>
</evidence>
<dbReference type="KEGG" id="pami:JCM7686_1309"/>
<dbReference type="SUPFAM" id="SSF53850">
    <property type="entry name" value="Periplasmic binding protein-like II"/>
    <property type="match status" value="1"/>
</dbReference>
<dbReference type="Gene3D" id="3.40.190.10">
    <property type="entry name" value="Periplasmic binding protein-like II"/>
    <property type="match status" value="2"/>
</dbReference>
<gene>
    <name evidence="2" type="ORF">JCM7686_1309</name>
</gene>
<dbReference type="OrthoDB" id="6192933at2"/>
<dbReference type="eggNOG" id="COG0834">
    <property type="taxonomic scope" value="Bacteria"/>
</dbReference>
<feature type="chain" id="PRO_5004534480" description="Solute-binding protein family 3/N-terminal domain-containing protein" evidence="1">
    <location>
        <begin position="26"/>
        <end position="249"/>
    </location>
</feature>